<evidence type="ECO:0000313" key="4">
    <source>
        <dbReference type="Proteomes" id="UP000663828"/>
    </source>
</evidence>
<comment type="caution">
    <text evidence="2">The sequence shown here is derived from an EMBL/GenBank/DDBJ whole genome shotgun (WGS) entry which is preliminary data.</text>
</comment>
<keyword evidence="1" id="KW-1133">Transmembrane helix</keyword>
<dbReference type="Proteomes" id="UP000663852">
    <property type="component" value="Unassembled WGS sequence"/>
</dbReference>
<accession>A0A815TWS0</accession>
<feature type="transmembrane region" description="Helical" evidence="1">
    <location>
        <begin position="38"/>
        <end position="60"/>
    </location>
</feature>
<evidence type="ECO:0000313" key="3">
    <source>
        <dbReference type="EMBL" id="CAF1616703.1"/>
    </source>
</evidence>
<dbReference type="AlphaFoldDB" id="A0A815TWS0"/>
<evidence type="ECO:0000313" key="5">
    <source>
        <dbReference type="Proteomes" id="UP000663852"/>
    </source>
</evidence>
<gene>
    <name evidence="2" type="ORF">EDS130_LOCUS43286</name>
    <name evidence="3" type="ORF">XAT740_LOCUS49659</name>
</gene>
<evidence type="ECO:0000256" key="1">
    <source>
        <dbReference type="SAM" id="Phobius"/>
    </source>
</evidence>
<name>A0A815TWS0_ADIRI</name>
<proteinExistence type="predicted"/>
<dbReference type="EMBL" id="CAJNOJ010000698">
    <property type="protein sequence ID" value="CAF1511664.1"/>
    <property type="molecule type" value="Genomic_DNA"/>
</dbReference>
<evidence type="ECO:0000313" key="2">
    <source>
        <dbReference type="EMBL" id="CAF1511664.1"/>
    </source>
</evidence>
<dbReference type="OrthoDB" id="10018224at2759"/>
<protein>
    <recommendedName>
        <fullName evidence="6">Transmembrane protein</fullName>
    </recommendedName>
</protein>
<dbReference type="EMBL" id="CAJNOR010007410">
    <property type="protein sequence ID" value="CAF1616703.1"/>
    <property type="molecule type" value="Genomic_DNA"/>
</dbReference>
<dbReference type="Proteomes" id="UP000663828">
    <property type="component" value="Unassembled WGS sequence"/>
</dbReference>
<organism evidence="2 5">
    <name type="scientific">Adineta ricciae</name>
    <name type="common">Rotifer</name>
    <dbReference type="NCBI Taxonomy" id="249248"/>
    <lineage>
        <taxon>Eukaryota</taxon>
        <taxon>Metazoa</taxon>
        <taxon>Spiralia</taxon>
        <taxon>Gnathifera</taxon>
        <taxon>Rotifera</taxon>
        <taxon>Eurotatoria</taxon>
        <taxon>Bdelloidea</taxon>
        <taxon>Adinetida</taxon>
        <taxon>Adinetidae</taxon>
        <taxon>Adineta</taxon>
    </lineage>
</organism>
<keyword evidence="1" id="KW-0812">Transmembrane</keyword>
<reference evidence="2" key="1">
    <citation type="submission" date="2021-02" db="EMBL/GenBank/DDBJ databases">
        <authorList>
            <person name="Nowell W R."/>
        </authorList>
    </citation>
    <scope>NUCLEOTIDE SEQUENCE</scope>
</reference>
<sequence>MNATSQIDSQLSNIDSCRSKSDIAAALFKANIKQIWQILSVLLLFIILCSLVGLILIIIADRTDNSNMILLGFILLAIGLVLGFAFLISYCLYKPSNMKNMELCVLELKDEQWSRYLAYFFAKKNQYIGCSRCRIVCKTRRKALEHRGFGHVVISRSGFMIDELYYATFAMYSVLNVDRLTTKDESNIEDSLIRLQIAPRLRYATFMGEIRKFNIDIFIPPNLPSDYITNIMTYLSSKGDIL</sequence>
<evidence type="ECO:0008006" key="6">
    <source>
        <dbReference type="Google" id="ProtNLM"/>
    </source>
</evidence>
<keyword evidence="4" id="KW-1185">Reference proteome</keyword>
<keyword evidence="1" id="KW-0472">Membrane</keyword>
<feature type="transmembrane region" description="Helical" evidence="1">
    <location>
        <begin position="66"/>
        <end position="93"/>
    </location>
</feature>